<dbReference type="EMBL" id="JABVEC010000064">
    <property type="protein sequence ID" value="MBC6471253.1"/>
    <property type="molecule type" value="Genomic_DNA"/>
</dbReference>
<comment type="caution">
    <text evidence="3">The sequence shown here is derived from an EMBL/GenBank/DDBJ whole genome shotgun (WGS) entry which is preliminary data.</text>
</comment>
<sequence>MSSPSPVPPPSSAVEALAMVEAAFDFLNHEDLAGLPVTVQAECLRSWSRAEAKGAAAHADLLGAFHAGGGPRADGQRSTSAWLAKFTRCTAAAARRQAGAARRIRGGPHVRRALADGAITVSYGQWIRDAVSAFYPEDQDAVEQILVEAAVSDAPIEDLVTIATVALRRLRPGGTERDEAQRMADRGLTLSKTLGGVGRINGDLTAEATALAETVIEALAVKKGPEDARTERQRRHDAFADAMRRLVESDLMPERGGAKPHLKIEIGLADLRSLPDSSRLEDEWVERQEAALARRRLTGDTVRQLLIDEPVGRLAPSRVRRPGRAERHSGSAGTARAAGVLQRRRAHRGRADQRRPRGRPGL</sequence>
<dbReference type="Proteomes" id="UP000805614">
    <property type="component" value="Unassembled WGS sequence"/>
</dbReference>
<gene>
    <name evidence="3" type="ORF">HKK74_38090</name>
</gene>
<reference evidence="3 4" key="1">
    <citation type="submission" date="2020-06" db="EMBL/GenBank/DDBJ databases">
        <title>Actinomadura xiongansis sp. nov., isolated from soil of Baiyangdian.</title>
        <authorList>
            <person name="Zhang X."/>
        </authorList>
    </citation>
    <scope>NUCLEOTIDE SEQUENCE [LARGE SCALE GENOMIC DNA]</scope>
    <source>
        <strain evidence="3 4">HBUM206468</strain>
    </source>
</reference>
<keyword evidence="4" id="KW-1185">Reference proteome</keyword>
<protein>
    <submittedName>
        <fullName evidence="3">DUF222 domain-containing protein</fullName>
    </submittedName>
</protein>
<evidence type="ECO:0000256" key="1">
    <source>
        <dbReference type="SAM" id="MobiDB-lite"/>
    </source>
</evidence>
<evidence type="ECO:0000313" key="4">
    <source>
        <dbReference type="Proteomes" id="UP000805614"/>
    </source>
</evidence>
<dbReference type="Pfam" id="PF02720">
    <property type="entry name" value="DUF222"/>
    <property type="match status" value="1"/>
</dbReference>
<name>A0ABR7M3T8_9ACTN</name>
<feature type="domain" description="DUF222" evidence="2">
    <location>
        <begin position="46"/>
        <end position="271"/>
    </location>
</feature>
<dbReference type="RefSeq" id="WP_187248294.1">
    <property type="nucleotide sequence ID" value="NZ_BAAAOK010000008.1"/>
</dbReference>
<evidence type="ECO:0000259" key="2">
    <source>
        <dbReference type="Pfam" id="PF02720"/>
    </source>
</evidence>
<proteinExistence type="predicted"/>
<dbReference type="InterPro" id="IPR003870">
    <property type="entry name" value="DUF222"/>
</dbReference>
<accession>A0ABR7M3T8</accession>
<organism evidence="3 4">
    <name type="scientific">Actinomadura alba</name>
    <dbReference type="NCBI Taxonomy" id="406431"/>
    <lineage>
        <taxon>Bacteria</taxon>
        <taxon>Bacillati</taxon>
        <taxon>Actinomycetota</taxon>
        <taxon>Actinomycetes</taxon>
        <taxon>Streptosporangiales</taxon>
        <taxon>Thermomonosporaceae</taxon>
        <taxon>Actinomadura</taxon>
    </lineage>
</organism>
<feature type="region of interest" description="Disordered" evidence="1">
    <location>
        <begin position="314"/>
        <end position="362"/>
    </location>
</feature>
<evidence type="ECO:0000313" key="3">
    <source>
        <dbReference type="EMBL" id="MBC6471253.1"/>
    </source>
</evidence>